<evidence type="ECO:0000313" key="3">
    <source>
        <dbReference type="Proteomes" id="UP001189429"/>
    </source>
</evidence>
<feature type="compositionally biased region" description="Basic and acidic residues" evidence="1">
    <location>
        <begin position="71"/>
        <end position="86"/>
    </location>
</feature>
<feature type="compositionally biased region" description="Low complexity" evidence="1">
    <location>
        <begin position="96"/>
        <end position="105"/>
    </location>
</feature>
<organism evidence="2 3">
    <name type="scientific">Prorocentrum cordatum</name>
    <dbReference type="NCBI Taxonomy" id="2364126"/>
    <lineage>
        <taxon>Eukaryota</taxon>
        <taxon>Sar</taxon>
        <taxon>Alveolata</taxon>
        <taxon>Dinophyceae</taxon>
        <taxon>Prorocentrales</taxon>
        <taxon>Prorocentraceae</taxon>
        <taxon>Prorocentrum</taxon>
    </lineage>
</organism>
<proteinExistence type="predicted"/>
<evidence type="ECO:0000313" key="2">
    <source>
        <dbReference type="EMBL" id="CAK0821557.1"/>
    </source>
</evidence>
<reference evidence="2" key="1">
    <citation type="submission" date="2023-10" db="EMBL/GenBank/DDBJ databases">
        <authorList>
            <person name="Chen Y."/>
            <person name="Shah S."/>
            <person name="Dougan E. K."/>
            <person name="Thang M."/>
            <person name="Chan C."/>
        </authorList>
    </citation>
    <scope>NUCLEOTIDE SEQUENCE [LARGE SCALE GENOMIC DNA]</scope>
</reference>
<evidence type="ECO:0000256" key="1">
    <source>
        <dbReference type="SAM" id="MobiDB-lite"/>
    </source>
</evidence>
<keyword evidence="3" id="KW-1185">Reference proteome</keyword>
<dbReference type="EMBL" id="CAUYUJ010007657">
    <property type="protein sequence ID" value="CAK0821557.1"/>
    <property type="molecule type" value="Genomic_DNA"/>
</dbReference>
<feature type="region of interest" description="Disordered" evidence="1">
    <location>
        <begin position="58"/>
        <end position="105"/>
    </location>
</feature>
<feature type="non-terminal residue" evidence="2">
    <location>
        <position position="1"/>
    </location>
</feature>
<accession>A0ABN9RR66</accession>
<comment type="caution">
    <text evidence="2">The sequence shown here is derived from an EMBL/GenBank/DDBJ whole genome shotgun (WGS) entry which is preliminary data.</text>
</comment>
<name>A0ABN9RR66_9DINO</name>
<gene>
    <name evidence="2" type="ORF">PCOR1329_LOCUS22797</name>
</gene>
<sequence length="105" mass="10870">PQVCNERSPTAQLRLASLELPAEAPKGLSDQADVQEPPAAAKGSSCWFLCGGAPCGLGRVEGTGPAQRPHGPGDELRPPRAREPRSRGRPGGSGRGPKSARAVLR</sequence>
<feature type="non-terminal residue" evidence="2">
    <location>
        <position position="105"/>
    </location>
</feature>
<protein>
    <submittedName>
        <fullName evidence="2">Uncharacterized protein</fullName>
    </submittedName>
</protein>
<dbReference type="Proteomes" id="UP001189429">
    <property type="component" value="Unassembled WGS sequence"/>
</dbReference>